<name>A0ABP1WI55_9FIRM</name>
<accession>A0ABP1WI55</accession>
<gene>
    <name evidence="1" type="ORF">RBI_I01426</name>
</gene>
<protein>
    <submittedName>
        <fullName evidence="1">Uncharacterized protein</fullName>
    </submittedName>
</protein>
<evidence type="ECO:0000313" key="1">
    <source>
        <dbReference type="EMBL" id="CCO05138.1"/>
    </source>
</evidence>
<evidence type="ECO:0000313" key="2">
    <source>
        <dbReference type="Proteomes" id="UP000027600"/>
    </source>
</evidence>
<sequence length="145" mass="16337">MMSKYDDIPSWACSDVIDFNSAENVNEILKQNGYTNPSYKPGTNVTTIELTEDTTFVRVYTENITSAKGQWVMNYEEIQGLSSKQIKDKFALPYEPTHICDVELPAGTEVRFGIANEVPEWGLGGGLQFDLMGQYFNSFGNFRPL</sequence>
<keyword evidence="2" id="KW-1185">Reference proteome</keyword>
<dbReference type="Proteomes" id="UP000027600">
    <property type="component" value="Chromosome I"/>
</dbReference>
<reference evidence="1 2" key="1">
    <citation type="journal article" date="2014" name="Int. J. Syst. Evol. Microbiol.">
        <title>Complete genome of a new Firmicutes species belonging to the dominant human colonic microbiota ('Ruminococcus bicirculans') reveals two chromosomes and a selective capacity to utilize plant glucans.</title>
        <authorList>
            <consortium name="NISC Comparative Sequencing Program"/>
            <person name="Wegmann U."/>
            <person name="Louis P."/>
            <person name="Goesmann A."/>
            <person name="Henrissat B."/>
            <person name="Duncan S.H."/>
            <person name="Flint H.J."/>
        </authorList>
    </citation>
    <scope>NUCLEOTIDE SEQUENCE [LARGE SCALE GENOMIC DNA]</scope>
    <source>
        <strain evidence="1 2">80/3</strain>
    </source>
</reference>
<proteinExistence type="predicted"/>
<dbReference type="EMBL" id="HF545616">
    <property type="protein sequence ID" value="CCO05138.1"/>
    <property type="molecule type" value="Genomic_DNA"/>
</dbReference>
<organism evidence="1 2">
    <name type="scientific">Ruminococcus bicirculans</name>
    <name type="common">ex Wegman et al. 2014</name>
    <dbReference type="NCBI Taxonomy" id="1160721"/>
    <lineage>
        <taxon>Bacteria</taxon>
        <taxon>Bacillati</taxon>
        <taxon>Bacillota</taxon>
        <taxon>Clostridia</taxon>
        <taxon>Eubacteriales</taxon>
        <taxon>Oscillospiraceae</taxon>
        <taxon>Ruminococcus</taxon>
    </lineage>
</organism>